<dbReference type="PANTHER" id="PTHR38786">
    <property type="entry name" value="FLAGELLAR FLIJ PROTEIN"/>
    <property type="match status" value="1"/>
</dbReference>
<keyword evidence="13" id="KW-1185">Reference proteome</keyword>
<dbReference type="Gene3D" id="1.10.287.1700">
    <property type="match status" value="1"/>
</dbReference>
<dbReference type="GO" id="GO:0044781">
    <property type="term" value="P:bacterial-type flagellum organization"/>
    <property type="evidence" value="ECO:0007669"/>
    <property type="project" value="UniProtKB-KW"/>
</dbReference>
<dbReference type="AlphaFoldDB" id="A0A167HGM1"/>
<name>A0A167HGM1_9BURK</name>
<dbReference type="NCBIfam" id="TIGR02473">
    <property type="entry name" value="flagell_FliJ"/>
    <property type="match status" value="1"/>
</dbReference>
<gene>
    <name evidence="11" type="ORF">LPB072_04480</name>
    <name evidence="12" type="ORF">LPB72_14730</name>
</gene>
<dbReference type="STRING" id="1763535.LPB072_04480"/>
<evidence type="ECO:0000256" key="4">
    <source>
        <dbReference type="ARBA" id="ARBA00022448"/>
    </source>
</evidence>
<keyword evidence="11" id="KW-0966">Cell projection</keyword>
<dbReference type="GO" id="GO:0006935">
    <property type="term" value="P:chemotaxis"/>
    <property type="evidence" value="ECO:0007669"/>
    <property type="project" value="UniProtKB-KW"/>
</dbReference>
<reference evidence="12 13" key="1">
    <citation type="submission" date="2016-02" db="EMBL/GenBank/DDBJ databases">
        <title>Draft genome sequence of Hydrogenophaga sp. LPB0072.</title>
        <authorList>
            <person name="Shin S.-K."/>
            <person name="Yi H."/>
        </authorList>
    </citation>
    <scope>NUCLEOTIDE SEQUENCE [LARGE SCALE GENOMIC DNA]</scope>
    <source>
        <strain evidence="12 13">LPB0072</strain>
    </source>
</reference>
<comment type="subcellular location">
    <subcellularLocation>
        <location evidence="1">Cell membrane</location>
        <topology evidence="1">Peripheral membrane protein</topology>
        <orientation evidence="1">Cytoplasmic side</orientation>
    </subcellularLocation>
</comment>
<dbReference type="GO" id="GO:0015031">
    <property type="term" value="P:protein transport"/>
    <property type="evidence" value="ECO:0007669"/>
    <property type="project" value="UniProtKB-KW"/>
</dbReference>
<dbReference type="InterPro" id="IPR053716">
    <property type="entry name" value="Flag_assembly_chemotaxis_eff"/>
</dbReference>
<accession>A0A167HGM1</accession>
<dbReference type="RefSeq" id="WP_070263905.1">
    <property type="nucleotide sequence ID" value="NZ_CP017476.1"/>
</dbReference>
<dbReference type="GO" id="GO:0071973">
    <property type="term" value="P:bacterial-type flagellum-dependent cell motility"/>
    <property type="evidence" value="ECO:0007669"/>
    <property type="project" value="InterPro"/>
</dbReference>
<dbReference type="InterPro" id="IPR052570">
    <property type="entry name" value="FliJ"/>
</dbReference>
<keyword evidence="7" id="KW-1005">Bacterial flagellum biogenesis</keyword>
<evidence type="ECO:0000313" key="12">
    <source>
        <dbReference type="EMBL" id="OAD41165.1"/>
    </source>
</evidence>
<dbReference type="Proteomes" id="UP000185657">
    <property type="component" value="Unassembled WGS sequence"/>
</dbReference>
<evidence type="ECO:0000256" key="7">
    <source>
        <dbReference type="ARBA" id="ARBA00022795"/>
    </source>
</evidence>
<keyword evidence="10" id="KW-1006">Bacterial flagellum protein export</keyword>
<dbReference type="PANTHER" id="PTHR38786:SF1">
    <property type="entry name" value="FLAGELLAR FLIJ PROTEIN"/>
    <property type="match status" value="1"/>
</dbReference>
<protein>
    <recommendedName>
        <fullName evidence="3">Flagellar FliJ protein</fullName>
    </recommendedName>
</protein>
<evidence type="ECO:0000256" key="2">
    <source>
        <dbReference type="ARBA" id="ARBA00010004"/>
    </source>
</evidence>
<dbReference type="EMBL" id="LVWD01000026">
    <property type="protein sequence ID" value="OAD41165.1"/>
    <property type="molecule type" value="Genomic_DNA"/>
</dbReference>
<evidence type="ECO:0000313" key="14">
    <source>
        <dbReference type="Proteomes" id="UP000185680"/>
    </source>
</evidence>
<evidence type="ECO:0000256" key="10">
    <source>
        <dbReference type="ARBA" id="ARBA00023225"/>
    </source>
</evidence>
<evidence type="ECO:0000313" key="13">
    <source>
        <dbReference type="Proteomes" id="UP000185657"/>
    </source>
</evidence>
<evidence type="ECO:0000313" key="11">
    <source>
        <dbReference type="EMBL" id="AOW12220.1"/>
    </source>
</evidence>
<reference evidence="11 14" key="2">
    <citation type="submission" date="2016-10" db="EMBL/GenBank/DDBJ databases">
        <title>Hydorgenophaga sp. LPB0072 isolated from gastropod.</title>
        <authorList>
            <person name="Kim E."/>
            <person name="Yi H."/>
        </authorList>
    </citation>
    <scope>NUCLEOTIDE SEQUENCE [LARGE SCALE GENOMIC DNA]</scope>
    <source>
        <strain evidence="11 14">LPB0072</strain>
    </source>
</reference>
<keyword evidence="9" id="KW-0472">Membrane</keyword>
<dbReference type="GO" id="GO:0005886">
    <property type="term" value="C:plasma membrane"/>
    <property type="evidence" value="ECO:0007669"/>
    <property type="project" value="UniProtKB-SubCell"/>
</dbReference>
<keyword evidence="8" id="KW-0653">Protein transport</keyword>
<organism evidence="11 14">
    <name type="scientific">Hydrogenophaga crassostreae</name>
    <dbReference type="NCBI Taxonomy" id="1763535"/>
    <lineage>
        <taxon>Bacteria</taxon>
        <taxon>Pseudomonadati</taxon>
        <taxon>Pseudomonadota</taxon>
        <taxon>Betaproteobacteria</taxon>
        <taxon>Burkholderiales</taxon>
        <taxon>Comamonadaceae</taxon>
        <taxon>Hydrogenophaga</taxon>
    </lineage>
</organism>
<keyword evidence="4" id="KW-0813">Transport</keyword>
<comment type="similarity">
    <text evidence="2">Belongs to the FliJ family.</text>
</comment>
<evidence type="ECO:0000256" key="6">
    <source>
        <dbReference type="ARBA" id="ARBA00022500"/>
    </source>
</evidence>
<dbReference type="EMBL" id="CP017476">
    <property type="protein sequence ID" value="AOW12220.1"/>
    <property type="molecule type" value="Genomic_DNA"/>
</dbReference>
<dbReference type="Pfam" id="PF02050">
    <property type="entry name" value="FliJ"/>
    <property type="match status" value="1"/>
</dbReference>
<dbReference type="OrthoDB" id="9156338at2"/>
<keyword evidence="11" id="KW-0282">Flagellum</keyword>
<dbReference type="Proteomes" id="UP000185680">
    <property type="component" value="Chromosome"/>
</dbReference>
<sequence>MSNMKTLHKVVEIAEKRRKDALLALGQQQREWQIANEQMVQLQAYVQEAEQRWELRSGTGVDAAMLHHHRHFMQKILHAIEFQRGVLNERQARVDQGQAQVFAAERDVAGLRKYTERKEMARASLLERQEQKATDEMALNIHLRQRLAMQSRGLQA</sequence>
<dbReference type="InterPro" id="IPR012823">
    <property type="entry name" value="Flagell_FliJ"/>
</dbReference>
<keyword evidence="11" id="KW-0969">Cilium</keyword>
<dbReference type="GO" id="GO:0009288">
    <property type="term" value="C:bacterial-type flagellum"/>
    <property type="evidence" value="ECO:0007669"/>
    <property type="project" value="InterPro"/>
</dbReference>
<evidence type="ECO:0000256" key="1">
    <source>
        <dbReference type="ARBA" id="ARBA00004413"/>
    </source>
</evidence>
<evidence type="ECO:0000256" key="5">
    <source>
        <dbReference type="ARBA" id="ARBA00022475"/>
    </source>
</evidence>
<dbReference type="KEGG" id="hyl:LPB072_04480"/>
<evidence type="ECO:0000256" key="8">
    <source>
        <dbReference type="ARBA" id="ARBA00022927"/>
    </source>
</evidence>
<evidence type="ECO:0000256" key="3">
    <source>
        <dbReference type="ARBA" id="ARBA00020392"/>
    </source>
</evidence>
<keyword evidence="6" id="KW-0145">Chemotaxis</keyword>
<keyword evidence="5" id="KW-1003">Cell membrane</keyword>
<proteinExistence type="inferred from homology"/>
<evidence type="ECO:0000256" key="9">
    <source>
        <dbReference type="ARBA" id="ARBA00023136"/>
    </source>
</evidence>